<keyword evidence="12" id="KW-1185">Reference proteome</keyword>
<proteinExistence type="inferred from homology"/>
<dbReference type="SUPFAM" id="SSF58038">
    <property type="entry name" value="SNARE fusion complex"/>
    <property type="match status" value="1"/>
</dbReference>
<evidence type="ECO:0000256" key="5">
    <source>
        <dbReference type="ARBA" id="ARBA00022989"/>
    </source>
</evidence>
<keyword evidence="8" id="KW-0175">Coiled coil</keyword>
<evidence type="ECO:0000313" key="11">
    <source>
        <dbReference type="EMBL" id="CAG5118552.1"/>
    </source>
</evidence>
<comment type="caution">
    <text evidence="11">The sequence shown here is derived from an EMBL/GenBank/DDBJ whole genome shotgun (WGS) entry which is preliminary data.</text>
</comment>
<keyword evidence="4" id="KW-0653">Protein transport</keyword>
<comment type="subcellular location">
    <subcellularLocation>
        <location evidence="7">Endomembrane system</location>
        <topology evidence="7">Single-pass type IV membrane protein</topology>
    </subcellularLocation>
</comment>
<dbReference type="PANTHER" id="PTHR45701">
    <property type="entry name" value="SYNAPTOBREVIN FAMILY MEMBER"/>
    <property type="match status" value="1"/>
</dbReference>
<dbReference type="InterPro" id="IPR042855">
    <property type="entry name" value="V_SNARE_CC"/>
</dbReference>
<reference evidence="11" key="1">
    <citation type="submission" date="2021-04" db="EMBL/GenBank/DDBJ databases">
        <authorList>
            <consortium name="Molecular Ecology Group"/>
        </authorList>
    </citation>
    <scope>NUCLEOTIDE SEQUENCE</scope>
</reference>
<dbReference type="PROSITE" id="PS50892">
    <property type="entry name" value="V_SNARE"/>
    <property type="match status" value="1"/>
</dbReference>
<evidence type="ECO:0000256" key="3">
    <source>
        <dbReference type="ARBA" id="ARBA00022692"/>
    </source>
</evidence>
<feature type="non-terminal residue" evidence="11">
    <location>
        <position position="1"/>
    </location>
</feature>
<dbReference type="GO" id="GO:0015031">
    <property type="term" value="P:protein transport"/>
    <property type="evidence" value="ECO:0007669"/>
    <property type="project" value="UniProtKB-KW"/>
</dbReference>
<dbReference type="GO" id="GO:0005737">
    <property type="term" value="C:cytoplasm"/>
    <property type="evidence" value="ECO:0007669"/>
    <property type="project" value="UniProtKB-ARBA"/>
</dbReference>
<evidence type="ECO:0000256" key="9">
    <source>
        <dbReference type="SAM" id="Phobius"/>
    </source>
</evidence>
<keyword evidence="2" id="KW-0813">Transport</keyword>
<gene>
    <name evidence="11" type="ORF">CUNI_LOCUS4110</name>
</gene>
<sequence length="130" mass="14526">ARASRGRNEQLDQLQTEVSEVTSLLKNNVEKVLERGERIDTLQSRSEDLENSSTHFRSSAVKIRKKMWWNNCKMTCIIATVVTLIIIIIVVVILVETKPWQSSGGGGKHNGTKVELYRTTASSSSATDLH</sequence>
<protein>
    <recommendedName>
        <fullName evidence="10">V-SNARE coiled-coil homology domain-containing protein</fullName>
    </recommendedName>
</protein>
<dbReference type="Pfam" id="PF00957">
    <property type="entry name" value="Synaptobrevin"/>
    <property type="match status" value="1"/>
</dbReference>
<evidence type="ECO:0000256" key="8">
    <source>
        <dbReference type="PROSITE-ProRule" id="PRU00290"/>
    </source>
</evidence>
<dbReference type="Proteomes" id="UP000678393">
    <property type="component" value="Unassembled WGS sequence"/>
</dbReference>
<dbReference type="InterPro" id="IPR016444">
    <property type="entry name" value="Synaptobrevin/VAMP"/>
</dbReference>
<evidence type="ECO:0000256" key="4">
    <source>
        <dbReference type="ARBA" id="ARBA00022927"/>
    </source>
</evidence>
<dbReference type="AlphaFoldDB" id="A0A8S3YSS7"/>
<evidence type="ECO:0000256" key="6">
    <source>
        <dbReference type="ARBA" id="ARBA00023136"/>
    </source>
</evidence>
<accession>A0A8S3YSS7</accession>
<evidence type="ECO:0000256" key="1">
    <source>
        <dbReference type="ARBA" id="ARBA00008025"/>
    </source>
</evidence>
<dbReference type="PRINTS" id="PR00219">
    <property type="entry name" value="SYNAPTOBREVN"/>
</dbReference>
<keyword evidence="3 9" id="KW-0812">Transmembrane</keyword>
<keyword evidence="6 9" id="KW-0472">Membrane</keyword>
<evidence type="ECO:0000256" key="7">
    <source>
        <dbReference type="ARBA" id="ARBA00046280"/>
    </source>
</evidence>
<dbReference type="GO" id="GO:0016020">
    <property type="term" value="C:membrane"/>
    <property type="evidence" value="ECO:0007669"/>
    <property type="project" value="InterPro"/>
</dbReference>
<dbReference type="InterPro" id="IPR001388">
    <property type="entry name" value="Synaptobrevin-like"/>
</dbReference>
<dbReference type="Gene3D" id="1.20.5.110">
    <property type="match status" value="1"/>
</dbReference>
<dbReference type="GO" id="GO:0016192">
    <property type="term" value="P:vesicle-mediated transport"/>
    <property type="evidence" value="ECO:0007669"/>
    <property type="project" value="InterPro"/>
</dbReference>
<dbReference type="OrthoDB" id="190375at2759"/>
<name>A0A8S3YSS7_9EUPU</name>
<feature type="transmembrane region" description="Helical" evidence="9">
    <location>
        <begin position="74"/>
        <end position="95"/>
    </location>
</feature>
<comment type="similarity">
    <text evidence="1">Belongs to the synaptobrevin family.</text>
</comment>
<evidence type="ECO:0000259" key="10">
    <source>
        <dbReference type="PROSITE" id="PS50892"/>
    </source>
</evidence>
<dbReference type="FunFam" id="1.20.5.110:FF:000004">
    <property type="entry name" value="Vesicle-associated membrane protein 7"/>
    <property type="match status" value="1"/>
</dbReference>
<evidence type="ECO:0000313" key="12">
    <source>
        <dbReference type="Proteomes" id="UP000678393"/>
    </source>
</evidence>
<keyword evidence="5 9" id="KW-1133">Transmembrane helix</keyword>
<organism evidence="11 12">
    <name type="scientific">Candidula unifasciata</name>
    <dbReference type="NCBI Taxonomy" id="100452"/>
    <lineage>
        <taxon>Eukaryota</taxon>
        <taxon>Metazoa</taxon>
        <taxon>Spiralia</taxon>
        <taxon>Lophotrochozoa</taxon>
        <taxon>Mollusca</taxon>
        <taxon>Gastropoda</taxon>
        <taxon>Heterobranchia</taxon>
        <taxon>Euthyneura</taxon>
        <taxon>Panpulmonata</taxon>
        <taxon>Eupulmonata</taxon>
        <taxon>Stylommatophora</taxon>
        <taxon>Helicina</taxon>
        <taxon>Helicoidea</taxon>
        <taxon>Geomitridae</taxon>
        <taxon>Candidula</taxon>
    </lineage>
</organism>
<evidence type="ECO:0000256" key="2">
    <source>
        <dbReference type="ARBA" id="ARBA00022448"/>
    </source>
</evidence>
<dbReference type="EMBL" id="CAJHNH020000569">
    <property type="protein sequence ID" value="CAG5118552.1"/>
    <property type="molecule type" value="Genomic_DNA"/>
</dbReference>
<dbReference type="GO" id="GO:0012505">
    <property type="term" value="C:endomembrane system"/>
    <property type="evidence" value="ECO:0007669"/>
    <property type="project" value="UniProtKB-SubCell"/>
</dbReference>
<feature type="domain" description="V-SNARE coiled-coil homology" evidence="10">
    <location>
        <begin position="10"/>
        <end position="70"/>
    </location>
</feature>